<feature type="domain" description="Reverse transcriptase/retrotransposon-derived protein RNase H-like" evidence="1">
    <location>
        <begin position="78"/>
        <end position="172"/>
    </location>
</feature>
<dbReference type="InterPro" id="IPR041577">
    <property type="entry name" value="RT_RNaseH_2"/>
</dbReference>
<evidence type="ECO:0000313" key="2">
    <source>
        <dbReference type="EMBL" id="RDX69530.1"/>
    </source>
</evidence>
<accession>A0A371EU03</accession>
<dbReference type="Proteomes" id="UP000257109">
    <property type="component" value="Unassembled WGS sequence"/>
</dbReference>
<proteinExistence type="predicted"/>
<organism evidence="2 3">
    <name type="scientific">Mucuna pruriens</name>
    <name type="common">Velvet bean</name>
    <name type="synonym">Dolichos pruriens</name>
    <dbReference type="NCBI Taxonomy" id="157652"/>
    <lineage>
        <taxon>Eukaryota</taxon>
        <taxon>Viridiplantae</taxon>
        <taxon>Streptophyta</taxon>
        <taxon>Embryophyta</taxon>
        <taxon>Tracheophyta</taxon>
        <taxon>Spermatophyta</taxon>
        <taxon>Magnoliopsida</taxon>
        <taxon>eudicotyledons</taxon>
        <taxon>Gunneridae</taxon>
        <taxon>Pentapetalae</taxon>
        <taxon>rosids</taxon>
        <taxon>fabids</taxon>
        <taxon>Fabales</taxon>
        <taxon>Fabaceae</taxon>
        <taxon>Papilionoideae</taxon>
        <taxon>50 kb inversion clade</taxon>
        <taxon>NPAAA clade</taxon>
        <taxon>indigoferoid/millettioid clade</taxon>
        <taxon>Phaseoleae</taxon>
        <taxon>Mucuna</taxon>
    </lineage>
</organism>
<evidence type="ECO:0000259" key="1">
    <source>
        <dbReference type="Pfam" id="PF17919"/>
    </source>
</evidence>
<dbReference type="InterPro" id="IPR043128">
    <property type="entry name" value="Rev_trsase/Diguanyl_cyclase"/>
</dbReference>
<dbReference type="Gene3D" id="3.30.70.270">
    <property type="match status" value="1"/>
</dbReference>
<dbReference type="EMBL" id="QJKJ01012071">
    <property type="protein sequence ID" value="RDX69530.1"/>
    <property type="molecule type" value="Genomic_DNA"/>
</dbReference>
<dbReference type="PANTHER" id="PTHR48475">
    <property type="entry name" value="RIBONUCLEASE H"/>
    <property type="match status" value="1"/>
</dbReference>
<protein>
    <submittedName>
        <fullName evidence="2">Retrovirus-related Pol polyprotein</fullName>
    </submittedName>
</protein>
<dbReference type="Pfam" id="PF17919">
    <property type="entry name" value="RT_RNaseH_2"/>
    <property type="match status" value="1"/>
</dbReference>
<evidence type="ECO:0000313" key="3">
    <source>
        <dbReference type="Proteomes" id="UP000257109"/>
    </source>
</evidence>
<keyword evidence="3" id="KW-1185">Reference proteome</keyword>
<dbReference type="InterPro" id="IPR043502">
    <property type="entry name" value="DNA/RNA_pol_sf"/>
</dbReference>
<name>A0A371EU03_MUCPR</name>
<comment type="caution">
    <text evidence="2">The sequence shown here is derived from an EMBL/GenBank/DDBJ whole genome shotgun (WGS) entry which is preliminary data.</text>
</comment>
<reference evidence="2" key="1">
    <citation type="submission" date="2018-05" db="EMBL/GenBank/DDBJ databases">
        <title>Draft genome of Mucuna pruriens seed.</title>
        <authorList>
            <person name="Nnadi N.E."/>
            <person name="Vos R."/>
            <person name="Hasami M.H."/>
            <person name="Devisetty U.K."/>
            <person name="Aguiy J.C."/>
        </authorList>
    </citation>
    <scope>NUCLEOTIDE SEQUENCE [LARGE SCALE GENOMIC DNA]</scope>
    <source>
        <strain evidence="2">JCA_2017</strain>
    </source>
</reference>
<sequence length="217" mass="25158">MVVKSRTEVGHAENLTTIFKLRLNPEKCFFGVKAEKFLRGIEANPKKCNILIDMRSPKSVKELTPIFKRLRKAECFRWIDECEAAFEELKTMLASPPFLTRLVLGKPIFVYIYVSDNVVSLVIIQEEEGEQSHIYYVSKVLQGVEIQYQKIEKASLAIVVMARKLRPYFQSHLMVCRTDLLVRKILRKPDLTGRMTGWAVELFEFDVVYEVRGHVEA</sequence>
<gene>
    <name evidence="2" type="primary">POL</name>
    <name evidence="2" type="ORF">CR513_51343</name>
</gene>
<feature type="non-terminal residue" evidence="2">
    <location>
        <position position="1"/>
    </location>
</feature>
<dbReference type="OrthoDB" id="1742547at2759"/>
<dbReference type="PANTHER" id="PTHR48475:SF1">
    <property type="entry name" value="RNASE H TYPE-1 DOMAIN-CONTAINING PROTEIN"/>
    <property type="match status" value="1"/>
</dbReference>
<dbReference type="AlphaFoldDB" id="A0A371EU03"/>
<dbReference type="SUPFAM" id="SSF56672">
    <property type="entry name" value="DNA/RNA polymerases"/>
    <property type="match status" value="1"/>
</dbReference>